<protein>
    <submittedName>
        <fullName evidence="1">Uncharacterized protein</fullName>
    </submittedName>
</protein>
<keyword evidence="2" id="KW-1185">Reference proteome</keyword>
<dbReference type="EMBL" id="UYRV01106690">
    <property type="protein sequence ID" value="VDN22662.1"/>
    <property type="molecule type" value="Genomic_DNA"/>
</dbReference>
<gene>
    <name evidence="1" type="ORF">CGOC_LOCUS9364</name>
</gene>
<proteinExistence type="predicted"/>
<reference evidence="1 2" key="1">
    <citation type="submission" date="2018-11" db="EMBL/GenBank/DDBJ databases">
        <authorList>
            <consortium name="Pathogen Informatics"/>
        </authorList>
    </citation>
    <scope>NUCLEOTIDE SEQUENCE [LARGE SCALE GENOMIC DNA]</scope>
</reference>
<name>A0A3P7PSB2_CYLGO</name>
<organism evidence="1 2">
    <name type="scientific">Cylicostephanus goldi</name>
    <name type="common">Nematode worm</name>
    <dbReference type="NCBI Taxonomy" id="71465"/>
    <lineage>
        <taxon>Eukaryota</taxon>
        <taxon>Metazoa</taxon>
        <taxon>Ecdysozoa</taxon>
        <taxon>Nematoda</taxon>
        <taxon>Chromadorea</taxon>
        <taxon>Rhabditida</taxon>
        <taxon>Rhabditina</taxon>
        <taxon>Rhabditomorpha</taxon>
        <taxon>Strongyloidea</taxon>
        <taxon>Strongylidae</taxon>
        <taxon>Cylicostephanus</taxon>
    </lineage>
</organism>
<dbReference type="OrthoDB" id="5819049at2759"/>
<evidence type="ECO:0000313" key="1">
    <source>
        <dbReference type="EMBL" id="VDN22662.1"/>
    </source>
</evidence>
<sequence>MSTSSLDDQAAQLNEVWEVEAKGRAKILEANDRRRKRLREAQLLAQSEIDRFKEVKMILNLFQVSNVLDMQEKEAAFRLKCQSFENEDKRRKRALIRDVERELDYMEARVQLCKSTVSHSNDDLHIVSYCDKARKGDVREHCEAFVIFEIRIRVDISAKK</sequence>
<dbReference type="Proteomes" id="UP000271889">
    <property type="component" value="Unassembled WGS sequence"/>
</dbReference>
<dbReference type="AlphaFoldDB" id="A0A3P7PSB2"/>
<evidence type="ECO:0000313" key="2">
    <source>
        <dbReference type="Proteomes" id="UP000271889"/>
    </source>
</evidence>
<accession>A0A3P7PSB2</accession>